<organism evidence="2 3">
    <name type="scientific">Pleuronectes platessa</name>
    <name type="common">European plaice</name>
    <dbReference type="NCBI Taxonomy" id="8262"/>
    <lineage>
        <taxon>Eukaryota</taxon>
        <taxon>Metazoa</taxon>
        <taxon>Chordata</taxon>
        <taxon>Craniata</taxon>
        <taxon>Vertebrata</taxon>
        <taxon>Euteleostomi</taxon>
        <taxon>Actinopterygii</taxon>
        <taxon>Neopterygii</taxon>
        <taxon>Teleostei</taxon>
        <taxon>Neoteleostei</taxon>
        <taxon>Acanthomorphata</taxon>
        <taxon>Carangaria</taxon>
        <taxon>Pleuronectiformes</taxon>
        <taxon>Pleuronectoidei</taxon>
        <taxon>Pleuronectidae</taxon>
        <taxon>Pleuronectes</taxon>
    </lineage>
</organism>
<sequence length="112" mass="12415">MCSYHRDLSRLQKRGSDGGRTEDEKLEKQRAEAVGKQPYDSWSPSSGSPTDPRTTGSHREPSWLRNDLSARLSYYAMMEQHHQHHHHITTGGASPSPLPPLPGELSCVIPGG</sequence>
<keyword evidence="3" id="KW-1185">Reference proteome</keyword>
<feature type="region of interest" description="Disordered" evidence="1">
    <location>
        <begin position="82"/>
        <end position="102"/>
    </location>
</feature>
<gene>
    <name evidence="2" type="ORF">PLEPLA_LOCUS15426</name>
</gene>
<protein>
    <submittedName>
        <fullName evidence="2">Uncharacterized protein</fullName>
    </submittedName>
</protein>
<evidence type="ECO:0000313" key="2">
    <source>
        <dbReference type="EMBL" id="CAB1427486.1"/>
    </source>
</evidence>
<feature type="region of interest" description="Disordered" evidence="1">
    <location>
        <begin position="1"/>
        <end position="64"/>
    </location>
</feature>
<feature type="compositionally biased region" description="Polar residues" evidence="1">
    <location>
        <begin position="40"/>
        <end position="55"/>
    </location>
</feature>
<dbReference type="Proteomes" id="UP001153269">
    <property type="component" value="Unassembled WGS sequence"/>
</dbReference>
<evidence type="ECO:0000313" key="3">
    <source>
        <dbReference type="Proteomes" id="UP001153269"/>
    </source>
</evidence>
<dbReference type="EMBL" id="CADEAL010000971">
    <property type="protein sequence ID" value="CAB1427486.1"/>
    <property type="molecule type" value="Genomic_DNA"/>
</dbReference>
<feature type="compositionally biased region" description="Basic and acidic residues" evidence="1">
    <location>
        <begin position="1"/>
        <end position="33"/>
    </location>
</feature>
<dbReference type="AlphaFoldDB" id="A0A9N7YJA3"/>
<evidence type="ECO:0000256" key="1">
    <source>
        <dbReference type="SAM" id="MobiDB-lite"/>
    </source>
</evidence>
<reference evidence="2" key="1">
    <citation type="submission" date="2020-03" db="EMBL/GenBank/DDBJ databases">
        <authorList>
            <person name="Weist P."/>
        </authorList>
    </citation>
    <scope>NUCLEOTIDE SEQUENCE</scope>
</reference>
<proteinExistence type="predicted"/>
<name>A0A9N7YJA3_PLEPL</name>
<accession>A0A9N7YJA3</accession>
<comment type="caution">
    <text evidence="2">The sequence shown here is derived from an EMBL/GenBank/DDBJ whole genome shotgun (WGS) entry which is preliminary data.</text>
</comment>